<dbReference type="eggNOG" id="COG1905">
    <property type="taxonomic scope" value="Bacteria"/>
</dbReference>
<gene>
    <name evidence="1" type="ordered locus">Spirs_1300</name>
</gene>
<dbReference type="CDD" id="cd02980">
    <property type="entry name" value="TRX_Fd_family"/>
    <property type="match status" value="1"/>
</dbReference>
<dbReference type="STRING" id="573413.Spirs_1300"/>
<dbReference type="SUPFAM" id="SSF52833">
    <property type="entry name" value="Thioredoxin-like"/>
    <property type="match status" value="1"/>
</dbReference>
<dbReference type="AlphaFoldDB" id="E1R405"/>
<dbReference type="EMBL" id="CP002116">
    <property type="protein sequence ID" value="ADK80427.1"/>
    <property type="molecule type" value="Genomic_DNA"/>
</dbReference>
<accession>E1R405</accession>
<reference evidence="2" key="1">
    <citation type="journal article" date="2010" name="Stand. Genomic Sci.">
        <title>Complete genome sequence of Spirochaeta smaragdinae type strain (SEBR 4228).</title>
        <authorList>
            <person name="Mavromatis K."/>
            <person name="Yasawong M."/>
            <person name="Chertkov O."/>
            <person name="Lapidus A."/>
            <person name="Lucas S."/>
            <person name="Nolan M."/>
            <person name="Del Rio T.G."/>
            <person name="Tice H."/>
            <person name="Cheng J.F."/>
            <person name="Pitluck S."/>
            <person name="Liolios K."/>
            <person name="Ivanova N."/>
            <person name="Tapia R."/>
            <person name="Han C."/>
            <person name="Bruce D."/>
            <person name="Goodwin L."/>
            <person name="Pati A."/>
            <person name="Chen A."/>
            <person name="Palaniappan K."/>
            <person name="Land M."/>
            <person name="Hauser L."/>
            <person name="Chang Y.J."/>
            <person name="Jeffries C.D."/>
            <person name="Detter J.C."/>
            <person name="Rohde M."/>
            <person name="Brambilla E."/>
            <person name="Spring S."/>
            <person name="Goker M."/>
            <person name="Sikorski J."/>
            <person name="Woyke T."/>
            <person name="Bristow J."/>
            <person name="Eisen J.A."/>
            <person name="Markowitz V."/>
            <person name="Hugenholtz P."/>
            <person name="Klenk H.P."/>
            <person name="Kyrpides N.C."/>
        </authorList>
    </citation>
    <scope>NUCLEOTIDE SEQUENCE [LARGE SCALE GENOMIC DNA]</scope>
    <source>
        <strain evidence="2">DSM 11293 / JCM 15392 / SEBR 4228</strain>
    </source>
</reference>
<dbReference type="Proteomes" id="UP000002318">
    <property type="component" value="Chromosome"/>
</dbReference>
<evidence type="ECO:0000313" key="1">
    <source>
        <dbReference type="EMBL" id="ADK80427.1"/>
    </source>
</evidence>
<dbReference type="Pfam" id="PF01257">
    <property type="entry name" value="2Fe-2S_thioredx"/>
    <property type="match status" value="1"/>
</dbReference>
<evidence type="ECO:0000313" key="2">
    <source>
        <dbReference type="Proteomes" id="UP000002318"/>
    </source>
</evidence>
<dbReference type="InterPro" id="IPR036249">
    <property type="entry name" value="Thioredoxin-like_sf"/>
</dbReference>
<protein>
    <recommendedName>
        <fullName evidence="3">NADH dehydrogenase (Ubiquinone) 24 kDa subunit</fullName>
    </recommendedName>
</protein>
<dbReference type="RefSeq" id="WP_013253891.1">
    <property type="nucleotide sequence ID" value="NC_014364.1"/>
</dbReference>
<dbReference type="OrthoDB" id="9807975at2"/>
<organism evidence="1 2">
    <name type="scientific">Sediminispirochaeta smaragdinae (strain DSM 11293 / JCM 15392 / SEBR 4228)</name>
    <name type="common">Spirochaeta smaragdinae</name>
    <dbReference type="NCBI Taxonomy" id="573413"/>
    <lineage>
        <taxon>Bacteria</taxon>
        <taxon>Pseudomonadati</taxon>
        <taxon>Spirochaetota</taxon>
        <taxon>Spirochaetia</taxon>
        <taxon>Spirochaetales</taxon>
        <taxon>Spirochaetaceae</taxon>
        <taxon>Sediminispirochaeta</taxon>
    </lineage>
</organism>
<dbReference type="Gene3D" id="3.40.30.10">
    <property type="entry name" value="Glutaredoxin"/>
    <property type="match status" value="1"/>
</dbReference>
<dbReference type="HOGENOM" id="CLU_177584_0_1_12"/>
<sequence>MTIEICMGSSCYVRGNRDLLAALEQFLETEGLSDRVALKGCLCTDCCGQGPNVIIDGEIYHEAAPGSIIDLLRSRFGAKTEGQ</sequence>
<keyword evidence="2" id="KW-1185">Reference proteome</keyword>
<name>E1R405_SEDSS</name>
<evidence type="ECO:0008006" key="3">
    <source>
        <dbReference type="Google" id="ProtNLM"/>
    </source>
</evidence>
<proteinExistence type="predicted"/>
<dbReference type="KEGG" id="ssm:Spirs_1300"/>